<sequence length="713" mass="76991">MREPACESAAAAPGDLRSCIASLIAASDCGFADVLSALRQFIDTPAAPAERRLRLFLRHLLFLLETGDELYADCVLRSDDRSRPVLIAHRIAREAGEGVMKTQVRLALWPLAQESPALAEGAFAVHSQDADIVVHRGPVRIEHTLQDVGVPVDAHALRDDEIDAFYAHRKALQHAVRPSGRGAGASWHADACDDEDRVAQACAQAFEFEAGDGERIHRGRPLPGIGRASHPLLGAALHVLPRLLSPAGPESVLKALAMDLPEVAAAGFDAVLLGVVDRQSTDLYYVEGDDGALHPYLNNHGYWSSGERGVDPALGVADDYIALRHAAAACGLSLIQDSVLGTMGYPPQLSRLAPPASRCTPLALALADQVSPLDEAGCFLSGLESCDAIPSPDGLPLADYIKVVTRTHLGEYYQLPRPNLFDPQVRERVLARAQWQIREARVSAFRVDMAKHLGLAPLRAALDALREAVHDAGAAPFFAVLEYWSLHYRDLRFALSAVGPSVEGLYFYDFPLAHALQQALLASGDWSRLLPAIAEQRRHWQVPPCCLVPIVIDHDPSFRPIFNGTAHTRDLVVTGLALALAMSANGPSVYCGYDDRRAAPAELDRYFDYSEQHARKAMPAPLTRDPDGPGAVFARLLEAVKRHRVLADWDGGALTFEGDAQRLRIVRTLIHGSQRRVACFCVARDGGAATAGADGEQLVFASGDGPSVALFVS</sequence>
<dbReference type="RefSeq" id="WP_036107228.1">
    <property type="nucleotide sequence ID" value="NZ_JAJA02000001.1"/>
</dbReference>
<dbReference type="Proteomes" id="UP000023435">
    <property type="component" value="Unassembled WGS sequence"/>
</dbReference>
<name>A0A120AFE7_9GAMM</name>
<dbReference type="AlphaFoldDB" id="A0A120AFE7"/>
<proteinExistence type="predicted"/>
<gene>
    <name evidence="1" type="ORF">AZ78_0449</name>
</gene>
<protein>
    <submittedName>
        <fullName evidence="1">Uncharacterized protein</fullName>
    </submittedName>
</protein>
<dbReference type="EMBL" id="JAJA02000001">
    <property type="protein sequence ID" value="KWS02903.1"/>
    <property type="molecule type" value="Genomic_DNA"/>
</dbReference>
<dbReference type="OrthoDB" id="6064595at2"/>
<evidence type="ECO:0000313" key="2">
    <source>
        <dbReference type="Proteomes" id="UP000023435"/>
    </source>
</evidence>
<dbReference type="SUPFAM" id="SSF51445">
    <property type="entry name" value="(Trans)glycosidases"/>
    <property type="match status" value="1"/>
</dbReference>
<accession>A0A120AFE7</accession>
<comment type="caution">
    <text evidence="1">The sequence shown here is derived from an EMBL/GenBank/DDBJ whole genome shotgun (WGS) entry which is preliminary data.</text>
</comment>
<dbReference type="PANTHER" id="PTHR10357">
    <property type="entry name" value="ALPHA-AMYLASE FAMILY MEMBER"/>
    <property type="match status" value="1"/>
</dbReference>
<reference evidence="1 2" key="1">
    <citation type="journal article" date="2014" name="Genome Announc.">
        <title>Draft Genome Sequence of Lysobacter capsici AZ78, a Bacterium Antagonistic to Plant-Pathogenic Oomycetes.</title>
        <authorList>
            <person name="Puopolo G."/>
            <person name="Sonego P."/>
            <person name="Engelen K."/>
            <person name="Pertot I."/>
        </authorList>
    </citation>
    <scope>NUCLEOTIDE SEQUENCE [LARGE SCALE GENOMIC DNA]</scope>
    <source>
        <strain evidence="1 2">AZ78</strain>
    </source>
</reference>
<keyword evidence="2" id="KW-1185">Reference proteome</keyword>
<organism evidence="1 2">
    <name type="scientific">Lysobacter capsici AZ78</name>
    <dbReference type="NCBI Taxonomy" id="1444315"/>
    <lineage>
        <taxon>Bacteria</taxon>
        <taxon>Pseudomonadati</taxon>
        <taxon>Pseudomonadota</taxon>
        <taxon>Gammaproteobacteria</taxon>
        <taxon>Lysobacterales</taxon>
        <taxon>Lysobacteraceae</taxon>
        <taxon>Lysobacter</taxon>
    </lineage>
</organism>
<dbReference type="InterPro" id="IPR017853">
    <property type="entry name" value="GH"/>
</dbReference>
<dbReference type="Gene3D" id="3.20.20.80">
    <property type="entry name" value="Glycosidases"/>
    <property type="match status" value="1"/>
</dbReference>
<evidence type="ECO:0000313" key="1">
    <source>
        <dbReference type="EMBL" id="KWS02903.1"/>
    </source>
</evidence>